<keyword evidence="2" id="KW-0472">Membrane</keyword>
<evidence type="ECO:0000313" key="4">
    <source>
        <dbReference type="Proteomes" id="UP001239680"/>
    </source>
</evidence>
<organism evidence="3 4">
    <name type="scientific">Pseudogemmobacter lacusdianii</name>
    <dbReference type="NCBI Taxonomy" id="3069608"/>
    <lineage>
        <taxon>Bacteria</taxon>
        <taxon>Pseudomonadati</taxon>
        <taxon>Pseudomonadota</taxon>
        <taxon>Alphaproteobacteria</taxon>
        <taxon>Rhodobacterales</taxon>
        <taxon>Paracoccaceae</taxon>
        <taxon>Pseudogemmobacter</taxon>
    </lineage>
</organism>
<gene>
    <name evidence="3" type="ORF">Q9295_15210</name>
</gene>
<keyword evidence="2" id="KW-0812">Transmembrane</keyword>
<keyword evidence="2" id="KW-1133">Transmembrane helix</keyword>
<sequence>MSRQSKPGRPKIWVDGQQNPRFELRAFAGASLHFARGGMGRLLNRCAIGQSRFADQVGSGRWRVPSERLGRSGRFLPSVERTASALHFMADLLDRAGAHVTDGPQGEAPQPMDLSPRFTAPLAAAATKRPAPEPQPASAPEPVPIHTEPAPLVRLDDSDLLAIRSAIAASQTAPPKSGPSKTAQAPVVTDIATAAHLTSKHQAARSEASLKTRETALRYLSPVLGYALLVLALPYGAALAILAHLNGQDLRDL</sequence>
<feature type="region of interest" description="Disordered" evidence="1">
    <location>
        <begin position="124"/>
        <end position="144"/>
    </location>
</feature>
<dbReference type="Proteomes" id="UP001239680">
    <property type="component" value="Unassembled WGS sequence"/>
</dbReference>
<accession>A0ABU0W176</accession>
<protein>
    <submittedName>
        <fullName evidence="3">Uncharacterized protein</fullName>
    </submittedName>
</protein>
<feature type="transmembrane region" description="Helical" evidence="2">
    <location>
        <begin position="223"/>
        <end position="245"/>
    </location>
</feature>
<reference evidence="3 4" key="1">
    <citation type="submission" date="2023-08" db="EMBL/GenBank/DDBJ databases">
        <title>Characterization of two Paracoccaceae strains isolated from Phycosphere and proposal of Xinfangfangia lacusdiani sp. nov.</title>
        <authorList>
            <person name="Deng Y."/>
            <person name="Zhang Y.Q."/>
        </authorList>
    </citation>
    <scope>NUCLEOTIDE SEQUENCE [LARGE SCALE GENOMIC DNA]</scope>
    <source>
        <strain evidence="3 4">CPCC 101601</strain>
    </source>
</reference>
<feature type="compositionally biased region" description="Pro residues" evidence="1">
    <location>
        <begin position="132"/>
        <end position="143"/>
    </location>
</feature>
<dbReference type="EMBL" id="JAVDBT010000015">
    <property type="protein sequence ID" value="MDQ2067724.1"/>
    <property type="molecule type" value="Genomic_DNA"/>
</dbReference>
<proteinExistence type="predicted"/>
<evidence type="ECO:0000256" key="2">
    <source>
        <dbReference type="SAM" id="Phobius"/>
    </source>
</evidence>
<comment type="caution">
    <text evidence="3">The sequence shown here is derived from an EMBL/GenBank/DDBJ whole genome shotgun (WGS) entry which is preliminary data.</text>
</comment>
<evidence type="ECO:0000256" key="1">
    <source>
        <dbReference type="SAM" id="MobiDB-lite"/>
    </source>
</evidence>
<name>A0ABU0W176_9RHOB</name>
<dbReference type="RefSeq" id="WP_306681430.1">
    <property type="nucleotide sequence ID" value="NZ_JAVDBT010000015.1"/>
</dbReference>
<keyword evidence="4" id="KW-1185">Reference proteome</keyword>
<evidence type="ECO:0000313" key="3">
    <source>
        <dbReference type="EMBL" id="MDQ2067724.1"/>
    </source>
</evidence>